<sequence>MMKDGGGQDSADEISLDDRRRLYVKAEEEKRYTAYGSISYQIREANEEASGFFDFMGRALAIVGTSVVVTVLLAMFSVLPLLMMIIGVQYLQECPKEPNIPLYLLIGGAFGLIKVGTLLYHQMRRRRYERLDDAMADGDIDELWSSTSTKVTEYALTIFLLVWFGMGNYWVLHIYRPRYEPLLREPNNYCDKTVYTFSLIHLLVCYGVIGLWVIEVICLALCVRVFGLWCKK</sequence>
<organism evidence="1 2">
    <name type="scientific">Hyalomma asiaticum</name>
    <name type="common">Tick</name>
    <dbReference type="NCBI Taxonomy" id="266040"/>
    <lineage>
        <taxon>Eukaryota</taxon>
        <taxon>Metazoa</taxon>
        <taxon>Ecdysozoa</taxon>
        <taxon>Arthropoda</taxon>
        <taxon>Chelicerata</taxon>
        <taxon>Arachnida</taxon>
        <taxon>Acari</taxon>
        <taxon>Parasitiformes</taxon>
        <taxon>Ixodida</taxon>
        <taxon>Ixodoidea</taxon>
        <taxon>Ixodidae</taxon>
        <taxon>Hyalomminae</taxon>
        <taxon>Hyalomma</taxon>
    </lineage>
</organism>
<evidence type="ECO:0000313" key="1">
    <source>
        <dbReference type="EMBL" id="KAH6937004.1"/>
    </source>
</evidence>
<comment type="caution">
    <text evidence="1">The sequence shown here is derived from an EMBL/GenBank/DDBJ whole genome shotgun (WGS) entry which is preliminary data.</text>
</comment>
<name>A0ACB7SSV0_HYAAI</name>
<proteinExistence type="predicted"/>
<evidence type="ECO:0000313" key="2">
    <source>
        <dbReference type="Proteomes" id="UP000821845"/>
    </source>
</evidence>
<gene>
    <name evidence="1" type="ORF">HPB50_025093</name>
</gene>
<accession>A0ACB7SSV0</accession>
<reference evidence="1" key="1">
    <citation type="submission" date="2020-05" db="EMBL/GenBank/DDBJ databases">
        <title>Large-scale comparative analyses of tick genomes elucidate their genetic diversity and vector capacities.</title>
        <authorList>
            <person name="Jia N."/>
            <person name="Wang J."/>
            <person name="Shi W."/>
            <person name="Du L."/>
            <person name="Sun Y."/>
            <person name="Zhan W."/>
            <person name="Jiang J."/>
            <person name="Wang Q."/>
            <person name="Zhang B."/>
            <person name="Ji P."/>
            <person name="Sakyi L.B."/>
            <person name="Cui X."/>
            <person name="Yuan T."/>
            <person name="Jiang B."/>
            <person name="Yang W."/>
            <person name="Lam T.T.-Y."/>
            <person name="Chang Q."/>
            <person name="Ding S."/>
            <person name="Wang X."/>
            <person name="Zhu J."/>
            <person name="Ruan X."/>
            <person name="Zhao L."/>
            <person name="Wei J."/>
            <person name="Que T."/>
            <person name="Du C."/>
            <person name="Cheng J."/>
            <person name="Dai P."/>
            <person name="Han X."/>
            <person name="Huang E."/>
            <person name="Gao Y."/>
            <person name="Liu J."/>
            <person name="Shao H."/>
            <person name="Ye R."/>
            <person name="Li L."/>
            <person name="Wei W."/>
            <person name="Wang X."/>
            <person name="Wang C."/>
            <person name="Yang T."/>
            <person name="Huo Q."/>
            <person name="Li W."/>
            <person name="Guo W."/>
            <person name="Chen H."/>
            <person name="Zhou L."/>
            <person name="Ni X."/>
            <person name="Tian J."/>
            <person name="Zhou Y."/>
            <person name="Sheng Y."/>
            <person name="Liu T."/>
            <person name="Pan Y."/>
            <person name="Xia L."/>
            <person name="Li J."/>
            <person name="Zhao F."/>
            <person name="Cao W."/>
        </authorList>
    </citation>
    <scope>NUCLEOTIDE SEQUENCE</scope>
    <source>
        <strain evidence="1">Hyas-2018</strain>
    </source>
</reference>
<keyword evidence="2" id="KW-1185">Reference proteome</keyword>
<dbReference type="EMBL" id="CM023483">
    <property type="protein sequence ID" value="KAH6937004.1"/>
    <property type="molecule type" value="Genomic_DNA"/>
</dbReference>
<dbReference type="Proteomes" id="UP000821845">
    <property type="component" value="Chromosome 3"/>
</dbReference>
<protein>
    <submittedName>
        <fullName evidence="1">Uncharacterized protein</fullName>
    </submittedName>
</protein>